<name>B3PLV9_META1</name>
<keyword evidence="1" id="KW-0066">ATP synthesis</keyword>
<evidence type="ECO:0000256" key="1">
    <source>
        <dbReference type="ARBA" id="ARBA00023196"/>
    </source>
</evidence>
<dbReference type="SUPFAM" id="SSF51344">
    <property type="entry name" value="Epsilon subunit of F1F0-ATP synthase N-terminal domain"/>
    <property type="match status" value="1"/>
</dbReference>
<evidence type="ECO:0000259" key="2">
    <source>
        <dbReference type="Pfam" id="PF02823"/>
    </source>
</evidence>
<dbReference type="GO" id="GO:0015986">
    <property type="term" value="P:proton motive force-driven ATP synthesis"/>
    <property type="evidence" value="ECO:0007669"/>
    <property type="project" value="InterPro"/>
</dbReference>
<reference evidence="3 4" key="1">
    <citation type="journal article" date="2008" name="Infect. Immun.">
        <title>Genome of Mycoplasma arthritidis.</title>
        <authorList>
            <person name="Dybvig K."/>
            <person name="Zuhua C."/>
            <person name="Lao P."/>
            <person name="Jordan D.S."/>
            <person name="French C.T."/>
            <person name="Tu A.H."/>
            <person name="Loraine A.E."/>
        </authorList>
    </citation>
    <scope>NUCLEOTIDE SEQUENCE [LARGE SCALE GENOMIC DNA]</scope>
    <source>
        <strain evidence="3 4">158L3-1</strain>
    </source>
</reference>
<dbReference type="HOGENOM" id="CLU_1990177_0_0_14"/>
<dbReference type="InterPro" id="IPR020546">
    <property type="entry name" value="ATP_synth_F1_dsu/esu_N"/>
</dbReference>
<dbReference type="InterPro" id="IPR036771">
    <property type="entry name" value="ATPsynth_dsu/esu_N"/>
</dbReference>
<dbReference type="KEGG" id="mat:MARTH_orf049"/>
<dbReference type="AlphaFoldDB" id="B3PLV9"/>
<dbReference type="eggNOG" id="ENOG5030KXG">
    <property type="taxonomic scope" value="Bacteria"/>
</dbReference>
<dbReference type="Gene3D" id="2.60.15.10">
    <property type="entry name" value="F0F1 ATP synthase delta/epsilon subunit, N-terminal"/>
    <property type="match status" value="1"/>
</dbReference>
<keyword evidence="4" id="KW-1185">Reference proteome</keyword>
<sequence>MKLINLLISTPNGNFLDSQAEIVTFQSTEGQMGIMAGATEFMCAIVPSQLFINHENSENRQVYYVDKGILHFKDDKLSLIVNQIDKKPLEINEIAKTAEFNKYSMIEEILIKRKILENK</sequence>
<dbReference type="STRING" id="243272.MARTH_orf049"/>
<dbReference type="Proteomes" id="UP000008812">
    <property type="component" value="Chromosome"/>
</dbReference>
<dbReference type="GO" id="GO:0045259">
    <property type="term" value="C:proton-transporting ATP synthase complex"/>
    <property type="evidence" value="ECO:0007669"/>
    <property type="project" value="UniProtKB-KW"/>
</dbReference>
<accession>B3PLV9</accession>
<organism evidence="3 4">
    <name type="scientific">Metamycoplasma arthritidis (strain 158L3-1)</name>
    <name type="common">Mycoplasma arthritidis</name>
    <dbReference type="NCBI Taxonomy" id="243272"/>
    <lineage>
        <taxon>Bacteria</taxon>
        <taxon>Bacillati</taxon>
        <taxon>Mycoplasmatota</taxon>
        <taxon>Mycoplasmoidales</taxon>
        <taxon>Metamycoplasmataceae</taxon>
        <taxon>Metamycoplasma</taxon>
    </lineage>
</organism>
<protein>
    <submittedName>
        <fullName evidence="3">ATP synthase epsilon subunit</fullName>
    </submittedName>
</protein>
<evidence type="ECO:0000313" key="4">
    <source>
        <dbReference type="Proteomes" id="UP000008812"/>
    </source>
</evidence>
<dbReference type="Pfam" id="PF02823">
    <property type="entry name" value="ATP-synt_DE_N"/>
    <property type="match status" value="1"/>
</dbReference>
<dbReference type="RefSeq" id="WP_012497968.1">
    <property type="nucleotide sequence ID" value="NC_011025.1"/>
</dbReference>
<feature type="domain" description="ATP synthase F1 complex delta/epsilon subunit N-terminal" evidence="2">
    <location>
        <begin position="5"/>
        <end position="83"/>
    </location>
</feature>
<gene>
    <name evidence="3" type="primary">atpC</name>
    <name evidence="3" type="ordered locus">MARTH_orf049</name>
</gene>
<dbReference type="EMBL" id="CP001047">
    <property type="protein sequence ID" value="ACF07011.1"/>
    <property type="molecule type" value="Genomic_DNA"/>
</dbReference>
<keyword evidence="1" id="KW-0139">CF(1)</keyword>
<evidence type="ECO:0000313" key="3">
    <source>
        <dbReference type="EMBL" id="ACF07011.1"/>
    </source>
</evidence>
<proteinExistence type="predicted"/>